<dbReference type="VEuPathDB" id="FungiDB:SPRG_06920"/>
<dbReference type="EMBL" id="KK583216">
    <property type="protein sequence ID" value="KDO27649.1"/>
    <property type="molecule type" value="Genomic_DNA"/>
</dbReference>
<name>A0A067CA67_SAPPC</name>
<evidence type="ECO:0000259" key="14">
    <source>
        <dbReference type="Pfam" id="PF18404"/>
    </source>
</evidence>
<evidence type="ECO:0000259" key="12">
    <source>
        <dbReference type="Pfam" id="PF18402"/>
    </source>
</evidence>
<organism evidence="15 16">
    <name type="scientific">Saprolegnia parasitica (strain CBS 223.65)</name>
    <dbReference type="NCBI Taxonomy" id="695850"/>
    <lineage>
        <taxon>Eukaryota</taxon>
        <taxon>Sar</taxon>
        <taxon>Stramenopiles</taxon>
        <taxon>Oomycota</taxon>
        <taxon>Saprolegniomycetes</taxon>
        <taxon>Saprolegniales</taxon>
        <taxon>Saprolegniaceae</taxon>
        <taxon>Saprolegnia</taxon>
    </lineage>
</organism>
<protein>
    <recommendedName>
        <fullName evidence="17">UDP-glucose:glycoprotein glucosyltransferase</fullName>
    </recommendedName>
</protein>
<dbReference type="Pfam" id="PF18402">
    <property type="entry name" value="Thioredoxin_14"/>
    <property type="match status" value="1"/>
</dbReference>
<dbReference type="GO" id="GO:0036503">
    <property type="term" value="P:ERAD pathway"/>
    <property type="evidence" value="ECO:0007669"/>
    <property type="project" value="TreeGrafter"/>
</dbReference>
<dbReference type="Pfam" id="PF18403">
    <property type="entry name" value="Thioredoxin_15"/>
    <property type="match status" value="1"/>
</dbReference>
<feature type="domain" description="Glucosyltransferase 24 catalytic" evidence="14">
    <location>
        <begin position="1238"/>
        <end position="1507"/>
    </location>
</feature>
<feature type="domain" description="UDP-glucose:glycoprotein glucosyltransferase thioredoxin-like" evidence="13">
    <location>
        <begin position="725"/>
        <end position="925"/>
    </location>
</feature>
<proteinExistence type="inferred from homology"/>
<feature type="chain" id="PRO_5001637534" description="UDP-glucose:glycoprotein glucosyltransferase" evidence="9">
    <location>
        <begin position="25"/>
        <end position="1518"/>
    </location>
</feature>
<dbReference type="GO" id="GO:0005788">
    <property type="term" value="C:endoplasmic reticulum lumen"/>
    <property type="evidence" value="ECO:0007669"/>
    <property type="project" value="UniProtKB-SubCell"/>
</dbReference>
<dbReference type="STRING" id="695850.A0A067CA67"/>
<feature type="signal peptide" evidence="9">
    <location>
        <begin position="1"/>
        <end position="24"/>
    </location>
</feature>
<dbReference type="InterPro" id="IPR040497">
    <property type="entry name" value="Glyco_transf_24"/>
</dbReference>
<dbReference type="Gene3D" id="3.90.550.10">
    <property type="entry name" value="Spore Coat Polysaccharide Biosynthesis Protein SpsA, Chain A"/>
    <property type="match status" value="1"/>
</dbReference>
<evidence type="ECO:0000256" key="1">
    <source>
        <dbReference type="ARBA" id="ARBA00001913"/>
    </source>
</evidence>
<keyword evidence="16" id="KW-1185">Reference proteome</keyword>
<reference evidence="15 16" key="1">
    <citation type="journal article" date="2013" name="PLoS Genet.">
        <title>Distinctive expansion of potential virulence genes in the genome of the oomycete fish pathogen Saprolegnia parasitica.</title>
        <authorList>
            <person name="Jiang R.H."/>
            <person name="de Bruijn I."/>
            <person name="Haas B.J."/>
            <person name="Belmonte R."/>
            <person name="Lobach L."/>
            <person name="Christie J."/>
            <person name="van den Ackerveken G."/>
            <person name="Bottin A."/>
            <person name="Bulone V."/>
            <person name="Diaz-Moreno S.M."/>
            <person name="Dumas B."/>
            <person name="Fan L."/>
            <person name="Gaulin E."/>
            <person name="Govers F."/>
            <person name="Grenville-Briggs L.J."/>
            <person name="Horner N.R."/>
            <person name="Levin J.Z."/>
            <person name="Mammella M."/>
            <person name="Meijer H.J."/>
            <person name="Morris P."/>
            <person name="Nusbaum C."/>
            <person name="Oome S."/>
            <person name="Phillips A.J."/>
            <person name="van Rooyen D."/>
            <person name="Rzeszutek E."/>
            <person name="Saraiva M."/>
            <person name="Secombes C.J."/>
            <person name="Seidl M.F."/>
            <person name="Snel B."/>
            <person name="Stassen J.H."/>
            <person name="Sykes S."/>
            <person name="Tripathy S."/>
            <person name="van den Berg H."/>
            <person name="Vega-Arreguin J.C."/>
            <person name="Wawra S."/>
            <person name="Young S.K."/>
            <person name="Zeng Q."/>
            <person name="Dieguez-Uribeondo J."/>
            <person name="Russ C."/>
            <person name="Tyler B.M."/>
            <person name="van West P."/>
        </authorList>
    </citation>
    <scope>NUCLEOTIDE SEQUENCE [LARGE SCALE GENOMIC DNA]</scope>
    <source>
        <strain evidence="15 16">CBS 223.65</strain>
    </source>
</reference>
<dbReference type="GO" id="GO:0051082">
    <property type="term" value="F:unfolded protein binding"/>
    <property type="evidence" value="ECO:0007669"/>
    <property type="project" value="TreeGrafter"/>
</dbReference>
<dbReference type="GO" id="GO:0003980">
    <property type="term" value="F:UDP-glucose:glycoprotein glucosyltransferase activity"/>
    <property type="evidence" value="ECO:0007669"/>
    <property type="project" value="InterPro"/>
</dbReference>
<dbReference type="GeneID" id="24129237"/>
<dbReference type="Pfam" id="PF18400">
    <property type="entry name" value="Thioredoxin_12"/>
    <property type="match status" value="1"/>
</dbReference>
<dbReference type="InterPro" id="IPR029044">
    <property type="entry name" value="Nucleotide-diphossugar_trans"/>
</dbReference>
<dbReference type="OMA" id="FQTHQLF"/>
<evidence type="ECO:0000256" key="3">
    <source>
        <dbReference type="ARBA" id="ARBA00004922"/>
    </source>
</evidence>
<evidence type="ECO:0000256" key="7">
    <source>
        <dbReference type="ARBA" id="ARBA00022824"/>
    </source>
</evidence>
<dbReference type="KEGG" id="spar:SPRG_06920"/>
<gene>
    <name evidence="15" type="ORF">SPRG_06920</name>
</gene>
<evidence type="ECO:0000256" key="9">
    <source>
        <dbReference type="SAM" id="SignalP"/>
    </source>
</evidence>
<evidence type="ECO:0000256" key="6">
    <source>
        <dbReference type="ARBA" id="ARBA00022729"/>
    </source>
</evidence>
<dbReference type="PANTHER" id="PTHR11226:SF0">
    <property type="entry name" value="UDP-GLUCOSE:GLYCOPROTEIN GLUCOSYLTRANSFERASE"/>
    <property type="match status" value="1"/>
</dbReference>
<dbReference type="Pfam" id="PF18404">
    <property type="entry name" value="Glyco_transf_24"/>
    <property type="match status" value="1"/>
</dbReference>
<sequence>MSSGCARRWLAAAMALVLAMTVAASRKVDVDLTTTFLSSPVYPVLETSAFLAEVDPPLFFRYVDAIDMRAKAIQQKDSINYTALALDAAHDVLPPDATIAKLLPFVLQTRAQSPKIEMFHQLAIESAYKGCGLAYEAASAWVVIYHETGCATRVVCAASDWDNALLTPSTDTSCAASGEHDFELHVDHVFDKDVANAPTVLLYGTLGTSSFRAFHSKLAPLAEAKAVRYIVRHAPQNNVEPVHLQGYGVSLHIKNMEYKSFDDSKTPHSKHTPTDDDEDEFIVSVLMKKGAETGPALRAYQLEFEDFSSVNATENNEDAPWQLNHLGYLAASDILASTDPLARLQQLAQNFPKYASGLALTTEPIPSERIAAMATARRTVATQQLLNKIVVNGMVHDLSDVTFNPFDFVKLLAGEVQQGDALRALELDDTTLTAVHSAMTTLSTQASEVRVRVRGPVDGTAPLYLNAIESDEMTAEWPTDVSVLAEPAWNLIFLRRVMYEVILVLDPTTKQAANVLQQIHLLILRGAPVQFGVLWTSPELLALAPEDRETYVPATDDKAPASAYHVTKLYLAARDHGHEAAKQFLDGIVELGGGVTVKEALLIYVQAVTHRLDRGSALEAARDLLLSVSQDDGVWAMTDVVLASQLPLDSYVFNGVLRRDLNLQEGLMAHFGRDQPLYQELARAGKFSDDADLLEELYAHEGFYPVYSSWLDPSQTVPVLDLHLTSSVWDDVTYLHMPHTATKPKRQSLLLMVDLDTPAGARSAYNALKTTMETPDVRLSLVHLGTSRSSIGSRVSYMLHALSDLDDARYLAIVLEILRFLSKAKSESDIVLHAKLLVQVHLDASPDETRLHELLQWLEETPAYTHPLPSLLSMTSPTLLINGRPLSLDDNMTLLPSLLSVLLQWEGEHRSKAVARAFSAPTKRDALSVEAAATMSQRLQTLLAVVDAYLATPRTGPVFPTLDRHTTFATSAASRSLLDVIAYLDPLSEATQRASVVLRMLRDVLGAKITLVLTPTPSYTEFPLKRFYRYAWGSAPSFRVLPRPPVLTMNVETPELFNVQMVASDTDVDNIQGDATARYAVQSLLVYGQCIDRTMAYHPSPPNGLQLILERTAGADVLHRDTVVMKNLGYFQLQATPGVWRLELAKGRASELYEMVDQAASDHARVVVYDFSSDITQLDVKKRPGFEYARLLEEPEDQPAAKKKEEDEATQSYWKSLVSWGTKQPAKDAVATRRGETIHVFSVATGHLYERMLKLMMLSVLKRTNNPVTFWLLENFLSPDFKKSVPALQAEFGMDIRLVTYKWPNWLRRQTEKQRIIWGYKILFLDVLFPLGVQKIIYVDADQVVRADLKELWHMDLHGKPYAYTPFCDSRNVGFQFWRQGYWKDHLRGKPYHISALYVVDLVKFRRMAAGDTLRAVYDQLSADPNSLSNLDQDLPNYAQHQIPIHSLPQEWLWCESWCSDESKASAKTIDLCNNPKHKEPKLEMAKRVISGEYFKESWLQLDDEVKAAEAAYATRHA</sequence>
<accession>A0A067CA67</accession>
<evidence type="ECO:0000313" key="15">
    <source>
        <dbReference type="EMBL" id="KDO27649.1"/>
    </source>
</evidence>
<keyword evidence="6 9" id="KW-0732">Signal</keyword>
<dbReference type="Pfam" id="PF18401">
    <property type="entry name" value="Thioredoxin_13"/>
    <property type="match status" value="1"/>
</dbReference>
<dbReference type="InterPro" id="IPR040694">
    <property type="entry name" value="UGGT_TRXL_2"/>
</dbReference>
<dbReference type="InterPro" id="IPR040525">
    <property type="entry name" value="UGGT_TRXL_4"/>
</dbReference>
<evidence type="ECO:0000256" key="2">
    <source>
        <dbReference type="ARBA" id="ARBA00004319"/>
    </source>
</evidence>
<dbReference type="CDD" id="cd06432">
    <property type="entry name" value="GT8_HUGT1_C_like"/>
    <property type="match status" value="1"/>
</dbReference>
<dbReference type="InterPro" id="IPR009448">
    <property type="entry name" value="UDP-g_GGtrans"/>
</dbReference>
<dbReference type="OrthoDB" id="27683at2759"/>
<dbReference type="PANTHER" id="PTHR11226">
    <property type="entry name" value="UDP-GLUCOSE GLYCOPROTEIN:GLUCOSYLTRANSFERASE"/>
    <property type="match status" value="1"/>
</dbReference>
<evidence type="ECO:0000259" key="13">
    <source>
        <dbReference type="Pfam" id="PF18403"/>
    </source>
</evidence>
<dbReference type="UniPathway" id="UPA00378"/>
<feature type="domain" description="UGGT thioredoxin-like" evidence="10">
    <location>
        <begin position="44"/>
        <end position="238"/>
    </location>
</feature>
<evidence type="ECO:0000313" key="16">
    <source>
        <dbReference type="Proteomes" id="UP000030745"/>
    </source>
</evidence>
<feature type="domain" description="UGGT thioredoxin-like" evidence="12">
    <location>
        <begin position="458"/>
        <end position="709"/>
    </location>
</feature>
<dbReference type="InterPro" id="IPR040692">
    <property type="entry name" value="UGGT_TRXL_3"/>
</dbReference>
<evidence type="ECO:0000256" key="8">
    <source>
        <dbReference type="ARBA" id="ARBA00023180"/>
    </source>
</evidence>
<dbReference type="Proteomes" id="UP000030745">
    <property type="component" value="Unassembled WGS sequence"/>
</dbReference>
<keyword evidence="7" id="KW-0256">Endoplasmic reticulum</keyword>
<comment type="similarity">
    <text evidence="4">Belongs to the glycosyltransferase 8 family.</text>
</comment>
<evidence type="ECO:0000256" key="4">
    <source>
        <dbReference type="ARBA" id="ARBA00006351"/>
    </source>
</evidence>
<keyword evidence="8" id="KW-0325">Glycoprotein</keyword>
<comment type="pathway">
    <text evidence="3">Protein modification; protein glycosylation.</text>
</comment>
<dbReference type="SUPFAM" id="SSF53448">
    <property type="entry name" value="Nucleotide-diphospho-sugar transferases"/>
    <property type="match status" value="1"/>
</dbReference>
<dbReference type="RefSeq" id="XP_012201771.1">
    <property type="nucleotide sequence ID" value="XM_012346381.1"/>
</dbReference>
<evidence type="ECO:0000259" key="11">
    <source>
        <dbReference type="Pfam" id="PF18401"/>
    </source>
</evidence>
<comment type="subcellular location">
    <subcellularLocation>
        <location evidence="2">Endoplasmic reticulum lumen</location>
    </subcellularLocation>
</comment>
<keyword evidence="5" id="KW-0808">Transferase</keyword>
<evidence type="ECO:0000259" key="10">
    <source>
        <dbReference type="Pfam" id="PF18400"/>
    </source>
</evidence>
<feature type="domain" description="UGGT thioredoxin-like" evidence="11">
    <location>
        <begin position="320"/>
        <end position="436"/>
    </location>
</feature>
<evidence type="ECO:0008006" key="17">
    <source>
        <dbReference type="Google" id="ProtNLM"/>
    </source>
</evidence>
<dbReference type="InterPro" id="IPR040693">
    <property type="entry name" value="UGGT_TRXL_1"/>
</dbReference>
<comment type="cofactor">
    <cofactor evidence="1">
        <name>Ca(2+)</name>
        <dbReference type="ChEBI" id="CHEBI:29108"/>
    </cofactor>
</comment>
<evidence type="ECO:0000256" key="5">
    <source>
        <dbReference type="ARBA" id="ARBA00022679"/>
    </source>
</evidence>
<dbReference type="Pfam" id="PF06427">
    <property type="entry name" value="UDP-g_GGTase"/>
    <property type="match status" value="1"/>
</dbReference>
<dbReference type="GO" id="GO:0018279">
    <property type="term" value="P:protein N-linked glycosylation via asparagine"/>
    <property type="evidence" value="ECO:0007669"/>
    <property type="project" value="TreeGrafter"/>
</dbReference>